<dbReference type="OrthoDB" id="6157211at2759"/>
<comment type="caution">
    <text evidence="6">The sequence shown here is derived from an EMBL/GenBank/DDBJ whole genome shotgun (WGS) entry which is preliminary data.</text>
</comment>
<organism evidence="6 7">
    <name type="scientific">Dreissena polymorpha</name>
    <name type="common">Zebra mussel</name>
    <name type="synonym">Mytilus polymorpha</name>
    <dbReference type="NCBI Taxonomy" id="45954"/>
    <lineage>
        <taxon>Eukaryota</taxon>
        <taxon>Metazoa</taxon>
        <taxon>Spiralia</taxon>
        <taxon>Lophotrochozoa</taxon>
        <taxon>Mollusca</taxon>
        <taxon>Bivalvia</taxon>
        <taxon>Autobranchia</taxon>
        <taxon>Heteroconchia</taxon>
        <taxon>Euheterodonta</taxon>
        <taxon>Imparidentia</taxon>
        <taxon>Neoheterodontei</taxon>
        <taxon>Myida</taxon>
        <taxon>Dreissenoidea</taxon>
        <taxon>Dreissenidae</taxon>
        <taxon>Dreissena</taxon>
    </lineage>
</organism>
<evidence type="ECO:0000256" key="3">
    <source>
        <dbReference type="ARBA" id="ARBA00022729"/>
    </source>
</evidence>
<dbReference type="InterPro" id="IPR008983">
    <property type="entry name" value="Tumour_necrosis_fac-like_dom"/>
</dbReference>
<sequence>MIRTLIFLVALTNDALGNANTGTLDDLNKKLLALEKSYSTRISHLEEKLATKVNDVLKLEDTVRRLGETLEAMVPRIEPPGSRIHTIKKRQKDVIPAFSVYLAHNSLLDAGQIIMFDQVTTNEANGYSVQTGIFTCPMAGLYLFSFQVMVSGEAEHAEMGAWVDLMVNAQNTEDGAVDAWHLHQELQGGNTVVVRLNSGDEVWLANRAASNQVDGSSWLHTTSFTGVFLHE</sequence>
<keyword evidence="7" id="KW-1185">Reference proteome</keyword>
<evidence type="ECO:0000256" key="4">
    <source>
        <dbReference type="SAM" id="SignalP"/>
    </source>
</evidence>
<dbReference type="PANTHER" id="PTHR22923">
    <property type="entry name" value="CEREBELLIN-RELATED"/>
    <property type="match status" value="1"/>
</dbReference>
<dbReference type="AlphaFoldDB" id="A0A9D4G7F8"/>
<evidence type="ECO:0000259" key="5">
    <source>
        <dbReference type="PROSITE" id="PS50871"/>
    </source>
</evidence>
<dbReference type="InterPro" id="IPR001073">
    <property type="entry name" value="C1q_dom"/>
</dbReference>
<gene>
    <name evidence="6" type="ORF">DPMN_140323</name>
</gene>
<protein>
    <recommendedName>
        <fullName evidence="5">C1q domain-containing protein</fullName>
    </recommendedName>
</protein>
<feature type="chain" id="PRO_5038563335" description="C1q domain-containing protein" evidence="4">
    <location>
        <begin position="18"/>
        <end position="231"/>
    </location>
</feature>
<accession>A0A9D4G7F8</accession>
<reference evidence="6" key="2">
    <citation type="submission" date="2020-11" db="EMBL/GenBank/DDBJ databases">
        <authorList>
            <person name="McCartney M.A."/>
            <person name="Auch B."/>
            <person name="Kono T."/>
            <person name="Mallez S."/>
            <person name="Becker A."/>
            <person name="Gohl D.M."/>
            <person name="Silverstein K.A.T."/>
            <person name="Koren S."/>
            <person name="Bechman K.B."/>
            <person name="Herman A."/>
            <person name="Abrahante J.E."/>
            <person name="Garbe J."/>
        </authorList>
    </citation>
    <scope>NUCLEOTIDE SEQUENCE</scope>
    <source>
        <strain evidence="6">Duluth1</strain>
        <tissue evidence="6">Whole animal</tissue>
    </source>
</reference>
<name>A0A9D4G7F8_DREPO</name>
<dbReference type="EMBL" id="JAIWYP010000006">
    <property type="protein sequence ID" value="KAH3811906.1"/>
    <property type="molecule type" value="Genomic_DNA"/>
</dbReference>
<dbReference type="SMART" id="SM00110">
    <property type="entry name" value="C1Q"/>
    <property type="match status" value="1"/>
</dbReference>
<dbReference type="PRINTS" id="PR00007">
    <property type="entry name" value="COMPLEMNTC1Q"/>
</dbReference>
<keyword evidence="3 4" id="KW-0732">Signal</keyword>
<proteinExistence type="predicted"/>
<dbReference type="Proteomes" id="UP000828390">
    <property type="component" value="Unassembled WGS sequence"/>
</dbReference>
<dbReference type="PROSITE" id="PS50871">
    <property type="entry name" value="C1Q"/>
    <property type="match status" value="1"/>
</dbReference>
<dbReference type="InterPro" id="IPR050822">
    <property type="entry name" value="Cerebellin_Synaptic_Org"/>
</dbReference>
<dbReference type="GO" id="GO:0005576">
    <property type="term" value="C:extracellular region"/>
    <property type="evidence" value="ECO:0007669"/>
    <property type="project" value="UniProtKB-SubCell"/>
</dbReference>
<evidence type="ECO:0000256" key="1">
    <source>
        <dbReference type="ARBA" id="ARBA00004613"/>
    </source>
</evidence>
<evidence type="ECO:0000313" key="7">
    <source>
        <dbReference type="Proteomes" id="UP000828390"/>
    </source>
</evidence>
<feature type="domain" description="C1q" evidence="5">
    <location>
        <begin position="91"/>
        <end position="231"/>
    </location>
</feature>
<dbReference type="Gene3D" id="2.60.120.40">
    <property type="match status" value="1"/>
</dbReference>
<dbReference type="PANTHER" id="PTHR22923:SF116">
    <property type="entry name" value="C1Q DOMAIN-CONTAINING PROTEIN"/>
    <property type="match status" value="1"/>
</dbReference>
<keyword evidence="2" id="KW-0964">Secreted</keyword>
<dbReference type="Pfam" id="PF00386">
    <property type="entry name" value="C1q"/>
    <property type="match status" value="1"/>
</dbReference>
<reference evidence="6" key="1">
    <citation type="journal article" date="2019" name="bioRxiv">
        <title>The Genome of the Zebra Mussel, Dreissena polymorpha: A Resource for Invasive Species Research.</title>
        <authorList>
            <person name="McCartney M.A."/>
            <person name="Auch B."/>
            <person name="Kono T."/>
            <person name="Mallez S."/>
            <person name="Zhang Y."/>
            <person name="Obille A."/>
            <person name="Becker A."/>
            <person name="Abrahante J.E."/>
            <person name="Garbe J."/>
            <person name="Badalamenti J.P."/>
            <person name="Herman A."/>
            <person name="Mangelson H."/>
            <person name="Liachko I."/>
            <person name="Sullivan S."/>
            <person name="Sone E.D."/>
            <person name="Koren S."/>
            <person name="Silverstein K.A.T."/>
            <person name="Beckman K.B."/>
            <person name="Gohl D.M."/>
        </authorList>
    </citation>
    <scope>NUCLEOTIDE SEQUENCE</scope>
    <source>
        <strain evidence="6">Duluth1</strain>
        <tissue evidence="6">Whole animal</tissue>
    </source>
</reference>
<comment type="subcellular location">
    <subcellularLocation>
        <location evidence="1">Secreted</location>
    </subcellularLocation>
</comment>
<evidence type="ECO:0000256" key="2">
    <source>
        <dbReference type="ARBA" id="ARBA00022525"/>
    </source>
</evidence>
<evidence type="ECO:0000313" key="6">
    <source>
        <dbReference type="EMBL" id="KAH3811906.1"/>
    </source>
</evidence>
<feature type="signal peptide" evidence="4">
    <location>
        <begin position="1"/>
        <end position="17"/>
    </location>
</feature>
<dbReference type="SUPFAM" id="SSF49842">
    <property type="entry name" value="TNF-like"/>
    <property type="match status" value="1"/>
</dbReference>